<organism evidence="2 3">
    <name type="scientific">Roseibium porphyridii</name>
    <dbReference type="NCBI Taxonomy" id="2866279"/>
    <lineage>
        <taxon>Bacteria</taxon>
        <taxon>Pseudomonadati</taxon>
        <taxon>Pseudomonadota</taxon>
        <taxon>Alphaproteobacteria</taxon>
        <taxon>Hyphomicrobiales</taxon>
        <taxon>Stappiaceae</taxon>
        <taxon>Roseibium</taxon>
    </lineage>
</organism>
<gene>
    <name evidence="2" type="ORF">K1718_10665</name>
</gene>
<dbReference type="EMBL" id="CP120863">
    <property type="protein sequence ID" value="WFE92450.1"/>
    <property type="molecule type" value="Genomic_DNA"/>
</dbReference>
<dbReference type="PANTHER" id="PTHR32419:SF6">
    <property type="entry name" value="GLUTATHIONE S-TRANSFERASE OMEGA-LIKE 1-RELATED"/>
    <property type="match status" value="1"/>
</dbReference>
<dbReference type="PROSITE" id="PS50405">
    <property type="entry name" value="GST_CTER"/>
    <property type="match status" value="1"/>
</dbReference>
<accession>A0ABY8FGU1</accession>
<name>A0ABY8FGU1_9HYPH</name>
<dbReference type="SFLD" id="SFLDG01206">
    <property type="entry name" value="Xi.1"/>
    <property type="match status" value="1"/>
</dbReference>
<feature type="domain" description="GST C-terminal" evidence="1">
    <location>
        <begin position="172"/>
        <end position="297"/>
    </location>
</feature>
<reference evidence="2 3" key="1">
    <citation type="submission" date="2023-03" db="EMBL/GenBank/DDBJ databases">
        <title>Roseibium porphyridii sp. nov. and Roseibium rhodosorbium sp. nov. isolated from marine algae, Porphyridium cruentum and Rhodosorus marinus, respectively.</title>
        <authorList>
            <person name="Lee M.W."/>
            <person name="Choi B.J."/>
            <person name="Lee J.K."/>
            <person name="Choi D.G."/>
            <person name="Baek J.H."/>
            <person name="Bayburt H."/>
            <person name="Kim J.M."/>
            <person name="Han D.M."/>
            <person name="Kim K.H."/>
            <person name="Jeon C.O."/>
        </authorList>
    </citation>
    <scope>NUCLEOTIDE SEQUENCE [LARGE SCALE GENOMIC DNA]</scope>
    <source>
        <strain evidence="2 3">KMA01</strain>
    </source>
</reference>
<dbReference type="InterPro" id="IPR004045">
    <property type="entry name" value="Glutathione_S-Trfase_N"/>
</dbReference>
<dbReference type="Proteomes" id="UP001209803">
    <property type="component" value="Chromosome"/>
</dbReference>
<dbReference type="InterPro" id="IPR036282">
    <property type="entry name" value="Glutathione-S-Trfase_C_sf"/>
</dbReference>
<evidence type="ECO:0000259" key="1">
    <source>
        <dbReference type="PROSITE" id="PS50405"/>
    </source>
</evidence>
<sequence>MLVDGKWSADWHPYQKNDDKGRFVRQTSSFRSWITPDGAVGPEGQIAHKAVAGRYHLFVNYICPWAGRTLIARKLKKLEDIISVSVLEPVMTRQGWSFGDFPGSTGADTEIGAKYMHELYSMADPGYSGRASVPVLWDRARQTIVNNESADIIRIFDTGFENLTGEKPTLTPAGKKSEIQALNELLYDTLNNGVYRAGFARSQVAYEEAVKTIFATLDMLETQLSDGRAYLTGEDIVESDIRLFVTLVRFDAAYVDLFKCNLKAIREYPALSAYLERLYNQPAFGDSTRIDHIKAGYYSIEALNPAGLVPLGPTLPFLDEGSVEPTTHRSAA</sequence>
<dbReference type="InterPro" id="IPR047047">
    <property type="entry name" value="GST_Omega-like_C"/>
</dbReference>
<dbReference type="CDD" id="cd03190">
    <property type="entry name" value="GST_C_Omega_like"/>
    <property type="match status" value="1"/>
</dbReference>
<dbReference type="InterPro" id="IPR016639">
    <property type="entry name" value="GST_Omega/GSH"/>
</dbReference>
<dbReference type="SFLD" id="SFLDG01148">
    <property type="entry name" value="Xi_(cytGST)"/>
    <property type="match status" value="1"/>
</dbReference>
<dbReference type="Gene3D" id="3.40.30.10">
    <property type="entry name" value="Glutaredoxin"/>
    <property type="match status" value="1"/>
</dbReference>
<dbReference type="SUPFAM" id="SSF47616">
    <property type="entry name" value="GST C-terminal domain-like"/>
    <property type="match status" value="1"/>
</dbReference>
<dbReference type="PIRSF" id="PIRSF015753">
    <property type="entry name" value="GST"/>
    <property type="match status" value="1"/>
</dbReference>
<dbReference type="Pfam" id="PF13409">
    <property type="entry name" value="GST_N_2"/>
    <property type="match status" value="1"/>
</dbReference>
<protein>
    <submittedName>
        <fullName evidence="2">Glutathione S-transferase C-terminal domain-containing protein</fullName>
    </submittedName>
</protein>
<evidence type="ECO:0000313" key="3">
    <source>
        <dbReference type="Proteomes" id="UP001209803"/>
    </source>
</evidence>
<dbReference type="InterPro" id="IPR010987">
    <property type="entry name" value="Glutathione-S-Trfase_C-like"/>
</dbReference>
<dbReference type="Gene3D" id="1.20.1050.10">
    <property type="match status" value="1"/>
</dbReference>
<dbReference type="SFLD" id="SFLDS00019">
    <property type="entry name" value="Glutathione_Transferase_(cytos"/>
    <property type="match status" value="1"/>
</dbReference>
<dbReference type="RefSeq" id="WP_265684685.1">
    <property type="nucleotide sequence ID" value="NZ_CP120863.1"/>
</dbReference>
<dbReference type="InterPro" id="IPR036249">
    <property type="entry name" value="Thioredoxin-like_sf"/>
</dbReference>
<dbReference type="SUPFAM" id="SSF52833">
    <property type="entry name" value="Thioredoxin-like"/>
    <property type="match status" value="1"/>
</dbReference>
<evidence type="ECO:0000313" key="2">
    <source>
        <dbReference type="EMBL" id="WFE92450.1"/>
    </source>
</evidence>
<dbReference type="InterPro" id="IPR040079">
    <property type="entry name" value="Glutathione_S-Trfase"/>
</dbReference>
<keyword evidence="3" id="KW-1185">Reference proteome</keyword>
<dbReference type="Pfam" id="PF13410">
    <property type="entry name" value="GST_C_2"/>
    <property type="match status" value="1"/>
</dbReference>
<proteinExistence type="predicted"/>
<dbReference type="PANTHER" id="PTHR32419">
    <property type="entry name" value="GLUTATHIONYL-HYDROQUINONE REDUCTASE"/>
    <property type="match status" value="1"/>
</dbReference>